<keyword evidence="3" id="KW-1185">Reference proteome</keyword>
<dbReference type="CDD" id="cd23767">
    <property type="entry name" value="IQCD"/>
    <property type="match status" value="1"/>
</dbReference>
<feature type="region of interest" description="Disordered" evidence="1">
    <location>
        <begin position="16"/>
        <end position="47"/>
    </location>
</feature>
<evidence type="ECO:0000256" key="1">
    <source>
        <dbReference type="SAM" id="MobiDB-lite"/>
    </source>
</evidence>
<evidence type="ECO:0000313" key="3">
    <source>
        <dbReference type="Proteomes" id="UP001472866"/>
    </source>
</evidence>
<dbReference type="PROSITE" id="PS50096">
    <property type="entry name" value="IQ"/>
    <property type="match status" value="1"/>
</dbReference>
<proteinExistence type="predicted"/>
<dbReference type="Pfam" id="PF00612">
    <property type="entry name" value="IQ"/>
    <property type="match status" value="1"/>
</dbReference>
<evidence type="ECO:0000313" key="2">
    <source>
        <dbReference type="EMBL" id="WZN65922.1"/>
    </source>
</evidence>
<organism evidence="2 3">
    <name type="scientific">Chloropicon roscoffensis</name>
    <dbReference type="NCBI Taxonomy" id="1461544"/>
    <lineage>
        <taxon>Eukaryota</taxon>
        <taxon>Viridiplantae</taxon>
        <taxon>Chlorophyta</taxon>
        <taxon>Chloropicophyceae</taxon>
        <taxon>Chloropicales</taxon>
        <taxon>Chloropicaceae</taxon>
        <taxon>Chloropicon</taxon>
    </lineage>
</organism>
<gene>
    <name evidence="2" type="ORF">HKI87_13g74840</name>
</gene>
<feature type="compositionally biased region" description="Low complexity" evidence="1">
    <location>
        <begin position="25"/>
        <end position="47"/>
    </location>
</feature>
<dbReference type="EMBL" id="CP151513">
    <property type="protein sequence ID" value="WZN65922.1"/>
    <property type="molecule type" value="Genomic_DNA"/>
</dbReference>
<dbReference type="AlphaFoldDB" id="A0AAX4PI98"/>
<reference evidence="2 3" key="1">
    <citation type="submission" date="2024-03" db="EMBL/GenBank/DDBJ databases">
        <title>Complete genome sequence of the green alga Chloropicon roscoffensis RCC1871.</title>
        <authorList>
            <person name="Lemieux C."/>
            <person name="Pombert J.-F."/>
            <person name="Otis C."/>
            <person name="Turmel M."/>
        </authorList>
    </citation>
    <scope>NUCLEOTIDE SEQUENCE [LARGE SCALE GENOMIC DNA]</scope>
    <source>
        <strain evidence="2 3">RCC1871</strain>
    </source>
</reference>
<dbReference type="Proteomes" id="UP001472866">
    <property type="component" value="Chromosome 13"/>
</dbReference>
<sequence length="592" mass="63876">MIAPTDRTYLKFMTYRRGCDDPGESAATTPPGGSTPSTSSLTPASGLEDVDLGRDLRESEAFASDARRFAGKGMMSEEEVFHTARSTTPLRVPRVPTATTTTAALERTANSSQPSANNVDGLNRTERLLQLLSKMAKREDAFEHRTCNRRAKKLVSGAIDQESPLLFYAHLAELSASLRGPGLSQRDLLAQSAAVLDAISSALRAKTPRSASGSGSGEGSGSEGGVTARGLALLFSRPAQARSQGQRENLDATKIRALLCLESLTHNAPEAFSEALLRHGGIVEALEFICTAYADPADAVQGEARAVAGRLLDWAEYAKSEGGQVIRRWCERNVDALYLERLRALHGGQVAASCSLCQMSKWEWLADVEEAVVTIQSHFRSYRVRREIAKRGHYGMDGPFTSRVFPGYRRDHHAIEERTRLVGDDVAGVAGGKVHPLDLLPRAAVQRRTTTSSSISTVGESLMSQLPLELGERAAYNFVGGRGGARAAASPENVSEILSPQSEDKGNGKFAYRATDSDYDSGTEYAASSRVKVNPSRYLRHSRRVKREGGQEAAGRVREHLRRLEAAATPSPLGKSAADRAACGFPFGAWDA</sequence>
<protein>
    <submittedName>
        <fullName evidence="2">Uncharacterized protein</fullName>
    </submittedName>
</protein>
<dbReference type="InterPro" id="IPR000048">
    <property type="entry name" value="IQ_motif_EF-hand-BS"/>
</dbReference>
<accession>A0AAX4PI98</accession>
<name>A0AAX4PI98_9CHLO</name>